<evidence type="ECO:0000313" key="2">
    <source>
        <dbReference type="EMBL" id="UYV70366.1"/>
    </source>
</evidence>
<evidence type="ECO:0000256" key="1">
    <source>
        <dbReference type="SAM" id="MobiDB-lite"/>
    </source>
</evidence>
<proteinExistence type="predicted"/>
<feature type="region of interest" description="Disordered" evidence="1">
    <location>
        <begin position="155"/>
        <end position="198"/>
    </location>
</feature>
<dbReference type="EMBL" id="CP092869">
    <property type="protein sequence ID" value="UYV70366.1"/>
    <property type="molecule type" value="Genomic_DNA"/>
</dbReference>
<evidence type="ECO:0000313" key="3">
    <source>
        <dbReference type="Proteomes" id="UP001235939"/>
    </source>
</evidence>
<feature type="compositionally biased region" description="Basic and acidic residues" evidence="1">
    <location>
        <begin position="155"/>
        <end position="168"/>
    </location>
</feature>
<dbReference type="Proteomes" id="UP001235939">
    <property type="component" value="Chromosome 07"/>
</dbReference>
<name>A0ABY6KQA9_9ARAC</name>
<reference evidence="2 3" key="1">
    <citation type="submission" date="2022-01" db="EMBL/GenBank/DDBJ databases">
        <title>A chromosomal length assembly of Cordylochernes scorpioides.</title>
        <authorList>
            <person name="Zeh D."/>
            <person name="Zeh J."/>
        </authorList>
    </citation>
    <scope>NUCLEOTIDE SEQUENCE [LARGE SCALE GENOMIC DNA]</scope>
    <source>
        <strain evidence="2">IN4F17</strain>
        <tissue evidence="2">Whole Body</tissue>
    </source>
</reference>
<keyword evidence="3" id="KW-1185">Reference proteome</keyword>
<protein>
    <submittedName>
        <fullName evidence="2">Uncharacterized protein</fullName>
    </submittedName>
</protein>
<organism evidence="2 3">
    <name type="scientific">Cordylochernes scorpioides</name>
    <dbReference type="NCBI Taxonomy" id="51811"/>
    <lineage>
        <taxon>Eukaryota</taxon>
        <taxon>Metazoa</taxon>
        <taxon>Ecdysozoa</taxon>
        <taxon>Arthropoda</taxon>
        <taxon>Chelicerata</taxon>
        <taxon>Arachnida</taxon>
        <taxon>Pseudoscorpiones</taxon>
        <taxon>Cheliferoidea</taxon>
        <taxon>Chernetidae</taxon>
        <taxon>Cordylochernes</taxon>
    </lineage>
</organism>
<gene>
    <name evidence="2" type="ORF">LAZ67_7002701</name>
</gene>
<accession>A0ABY6KQA9</accession>
<sequence length="274" mass="30908">MTQWVVSTATIAKTSLEAQIESPSFASAQHFCVACGSNDLLLVHRYWSCCCIRLLIWEAFSIIQQFPDLQGWVFRHGLNDDTGHPGVCQDLCLLVFSQRGTEESPRRPSPCLKDISLKVAEPPSFQQLEIDFCIGHFIEGIILKRCSKEDEEKMWASQEKKIPEEGAGDKQSSWCRSEGRSRDSSQLEGGLCAERTSQSGKERQFGDIEICSKEKMVTRRIPLVADNEGKSSSTILFYANLKRKIKELTDLEIEKFKKLLSLISQKVDVLGGKR</sequence>